<evidence type="ECO:0000313" key="2">
    <source>
        <dbReference type="Proteomes" id="UP000196531"/>
    </source>
</evidence>
<evidence type="ECO:0000313" key="1">
    <source>
        <dbReference type="EMBL" id="OUR96584.1"/>
    </source>
</evidence>
<dbReference type="Proteomes" id="UP000196531">
    <property type="component" value="Unassembled WGS sequence"/>
</dbReference>
<dbReference type="AlphaFoldDB" id="A0A1Y5F708"/>
<comment type="caution">
    <text evidence="1">The sequence shown here is derived from an EMBL/GenBank/DDBJ whole genome shotgun (WGS) entry which is preliminary data.</text>
</comment>
<name>A0A1Y5F708_9BACT</name>
<sequence>MKKILTIVALTMTFNTQASLLCDVAEKGIEYASEKITTSFKCESPETILEDLRAITKIEERCSSEDLYNSSSILTCKILAKSAAYVLADKIPTEWECDAEQSQETIGNIIFKACQVISKR</sequence>
<accession>A0A1Y5F708</accession>
<dbReference type="EMBL" id="MAAO01000006">
    <property type="protein sequence ID" value="OUR96584.1"/>
    <property type="molecule type" value="Genomic_DNA"/>
</dbReference>
<gene>
    <name evidence="1" type="ORF">A9Q84_09565</name>
</gene>
<reference evidence="2" key="1">
    <citation type="journal article" date="2017" name="Proc. Natl. Acad. Sci. U.S.A.">
        <title>Simulation of Deepwater Horizon oil plume reveals substrate specialization within a complex community of hydrocarbon-degraders.</title>
        <authorList>
            <person name="Hu P."/>
            <person name="Dubinsky E.A."/>
            <person name="Probst A.J."/>
            <person name="Wang J."/>
            <person name="Sieber C.M.K."/>
            <person name="Tom L.M."/>
            <person name="Gardinali P."/>
            <person name="Banfield J.F."/>
            <person name="Atlas R.M."/>
            <person name="Andersen G.L."/>
        </authorList>
    </citation>
    <scope>NUCLEOTIDE SEQUENCE [LARGE SCALE GENOMIC DNA]</scope>
</reference>
<organism evidence="1 2">
    <name type="scientific">Halobacteriovorax marinus</name>
    <dbReference type="NCBI Taxonomy" id="97084"/>
    <lineage>
        <taxon>Bacteria</taxon>
        <taxon>Pseudomonadati</taxon>
        <taxon>Bdellovibrionota</taxon>
        <taxon>Bacteriovoracia</taxon>
        <taxon>Bacteriovoracales</taxon>
        <taxon>Halobacteriovoraceae</taxon>
        <taxon>Halobacteriovorax</taxon>
    </lineage>
</organism>
<protein>
    <submittedName>
        <fullName evidence="1">Uncharacterized protein</fullName>
    </submittedName>
</protein>
<proteinExistence type="predicted"/>